<reference evidence="1 2" key="3">
    <citation type="submission" date="2019-11" db="EMBL/GenBank/DDBJ databases">
        <title>A de novo genome assembly of a pear dwarfing rootstock.</title>
        <authorList>
            <person name="Wang F."/>
            <person name="Wang J."/>
            <person name="Li S."/>
            <person name="Zhang Y."/>
            <person name="Fang M."/>
            <person name="Ma L."/>
            <person name="Zhao Y."/>
            <person name="Jiang S."/>
        </authorList>
    </citation>
    <scope>NUCLEOTIDE SEQUENCE [LARGE SCALE GENOMIC DNA]</scope>
    <source>
        <strain evidence="1">S2</strain>
        <tissue evidence="1">Leaf</tissue>
    </source>
</reference>
<keyword evidence="1" id="KW-0067">ATP-binding</keyword>
<proteinExistence type="predicted"/>
<dbReference type="GO" id="GO:0004386">
    <property type="term" value="F:helicase activity"/>
    <property type="evidence" value="ECO:0007669"/>
    <property type="project" value="UniProtKB-KW"/>
</dbReference>
<evidence type="ECO:0000313" key="1">
    <source>
        <dbReference type="EMBL" id="KAB2606609.1"/>
    </source>
</evidence>
<keyword evidence="2" id="KW-1185">Reference proteome</keyword>
<dbReference type="PROSITE" id="PS51257">
    <property type="entry name" value="PROKAR_LIPOPROTEIN"/>
    <property type="match status" value="1"/>
</dbReference>
<keyword evidence="1" id="KW-0547">Nucleotide-binding</keyword>
<dbReference type="AlphaFoldDB" id="A0A5N5FU40"/>
<gene>
    <name evidence="1" type="ORF">D8674_006326</name>
</gene>
<evidence type="ECO:0000313" key="2">
    <source>
        <dbReference type="Proteomes" id="UP000327157"/>
    </source>
</evidence>
<reference evidence="1 2" key="1">
    <citation type="submission" date="2019-09" db="EMBL/GenBank/DDBJ databases">
        <authorList>
            <person name="Ou C."/>
        </authorList>
    </citation>
    <scope>NUCLEOTIDE SEQUENCE [LARGE SCALE GENOMIC DNA]</scope>
    <source>
        <strain evidence="1">S2</strain>
        <tissue evidence="1">Leaf</tissue>
    </source>
</reference>
<accession>A0A5N5FU40</accession>
<organism evidence="1 2">
    <name type="scientific">Pyrus ussuriensis x Pyrus communis</name>
    <dbReference type="NCBI Taxonomy" id="2448454"/>
    <lineage>
        <taxon>Eukaryota</taxon>
        <taxon>Viridiplantae</taxon>
        <taxon>Streptophyta</taxon>
        <taxon>Embryophyta</taxon>
        <taxon>Tracheophyta</taxon>
        <taxon>Spermatophyta</taxon>
        <taxon>Magnoliopsida</taxon>
        <taxon>eudicotyledons</taxon>
        <taxon>Gunneridae</taxon>
        <taxon>Pentapetalae</taxon>
        <taxon>rosids</taxon>
        <taxon>fabids</taxon>
        <taxon>Rosales</taxon>
        <taxon>Rosaceae</taxon>
        <taxon>Amygdaloideae</taxon>
        <taxon>Maleae</taxon>
        <taxon>Pyrus</taxon>
    </lineage>
</organism>
<name>A0A5N5FU40_9ROSA</name>
<comment type="caution">
    <text evidence="1">The sequence shown here is derived from an EMBL/GenBank/DDBJ whole genome shotgun (WGS) entry which is preliminary data.</text>
</comment>
<dbReference type="Proteomes" id="UP000327157">
    <property type="component" value="Chromosome 11"/>
</dbReference>
<keyword evidence="1" id="KW-0347">Helicase</keyword>
<keyword evidence="1" id="KW-0378">Hydrolase</keyword>
<sequence length="88" mass="9251">MRISYRATQTVGSGVGSSVGSGCELFWASGFGFLLGIGCEFFYGIRCPARPGLLRVQCGGGVRVRICGYFNLEVRVGGCCSCGGNRVL</sequence>
<dbReference type="EMBL" id="SMOL01000559">
    <property type="protein sequence ID" value="KAB2606609.1"/>
    <property type="molecule type" value="Genomic_DNA"/>
</dbReference>
<protein>
    <submittedName>
        <fullName evidence="1">DEAD-box ATP-dependent RNA helicase 36</fullName>
    </submittedName>
</protein>
<reference evidence="2" key="2">
    <citation type="submission" date="2019-10" db="EMBL/GenBank/DDBJ databases">
        <title>A de novo genome assembly of a pear dwarfing rootstock.</title>
        <authorList>
            <person name="Wang F."/>
            <person name="Wang J."/>
            <person name="Li S."/>
            <person name="Zhang Y."/>
            <person name="Fang M."/>
            <person name="Ma L."/>
            <person name="Zhao Y."/>
            <person name="Jiang S."/>
        </authorList>
    </citation>
    <scope>NUCLEOTIDE SEQUENCE [LARGE SCALE GENOMIC DNA]</scope>
</reference>